<reference evidence="5" key="1">
    <citation type="submission" date="2023-07" db="EMBL/GenBank/DDBJ databases">
        <authorList>
            <person name="Yue Y."/>
        </authorList>
    </citation>
    <scope>NUCLEOTIDE SEQUENCE [LARGE SCALE GENOMIC DNA]</scope>
    <source>
        <strain evidence="5">D23</strain>
    </source>
</reference>
<name>A0ABS7XRN9_9FLAO</name>
<dbReference type="Gene3D" id="3.40.50.2000">
    <property type="entry name" value="Glycogen Phosphorylase B"/>
    <property type="match status" value="2"/>
</dbReference>
<gene>
    <name evidence="4" type="ORF">LBU54_08875</name>
</gene>
<feature type="domain" description="Glycosyltransferase subfamily 4-like N-terminal" evidence="3">
    <location>
        <begin position="13"/>
        <end position="167"/>
    </location>
</feature>
<dbReference type="Pfam" id="PF13439">
    <property type="entry name" value="Glyco_transf_4"/>
    <property type="match status" value="1"/>
</dbReference>
<dbReference type="PANTHER" id="PTHR12526:SF630">
    <property type="entry name" value="GLYCOSYLTRANSFERASE"/>
    <property type="match status" value="1"/>
</dbReference>
<evidence type="ECO:0000313" key="5">
    <source>
        <dbReference type="Proteomes" id="UP001198901"/>
    </source>
</evidence>
<proteinExistence type="predicted"/>
<dbReference type="Pfam" id="PF00534">
    <property type="entry name" value="Glycos_transf_1"/>
    <property type="match status" value="1"/>
</dbReference>
<keyword evidence="1" id="KW-1133">Transmembrane helix</keyword>
<keyword evidence="1" id="KW-0472">Membrane</keyword>
<evidence type="ECO:0000313" key="4">
    <source>
        <dbReference type="EMBL" id="MCA0132694.1"/>
    </source>
</evidence>
<dbReference type="PANTHER" id="PTHR12526">
    <property type="entry name" value="GLYCOSYLTRANSFERASE"/>
    <property type="match status" value="1"/>
</dbReference>
<sequence>MKIHFIISSIGHGGAERVLVLMANNLAKNPNNEISVITLFNKKDNYELNPSIKRESLKGSPYIPSHTLRSIINLSRFYKTRTNRPNIIISFITLTNLICIIVAKLFKIKIIAQEHNSYLRYMKGRKLITKLTKEYVYKKADLVTVLTSFDLPYYTKFGVNVRVMPNPCTFKPIKDNSHRRDNTILAVGHLDRYHHKGFDNLIKLIAPLLIANPEWKLKIAGYGSIGLEYLSKLVKQYNLENQVLFLGFVDNVSELMQKSSIFILSSRYEGLPMVLLEAMSQGMACISYNCKTGPSDIIEHDVNGFLIDDQDSLKMQEKLDELINNENLRKQLSNEAIKSLDKFHISNITKKYQDLFNKLLLEK</sequence>
<feature type="domain" description="Glycosyl transferase family 1" evidence="2">
    <location>
        <begin position="178"/>
        <end position="338"/>
    </location>
</feature>
<evidence type="ECO:0000259" key="3">
    <source>
        <dbReference type="Pfam" id="PF13439"/>
    </source>
</evidence>
<comment type="caution">
    <text evidence="4">The sequence shown here is derived from an EMBL/GenBank/DDBJ whole genome shotgun (WGS) entry which is preliminary data.</text>
</comment>
<protein>
    <submittedName>
        <fullName evidence="4">Glycosyltransferase family 4 protein</fullName>
    </submittedName>
</protein>
<evidence type="ECO:0000256" key="1">
    <source>
        <dbReference type="SAM" id="Phobius"/>
    </source>
</evidence>
<evidence type="ECO:0000259" key="2">
    <source>
        <dbReference type="Pfam" id="PF00534"/>
    </source>
</evidence>
<dbReference type="EMBL" id="JAIUJR010000005">
    <property type="protein sequence ID" value="MCA0132694.1"/>
    <property type="molecule type" value="Genomic_DNA"/>
</dbReference>
<dbReference type="RefSeq" id="WP_224528451.1">
    <property type="nucleotide sequence ID" value="NZ_JAIUJR010000005.1"/>
</dbReference>
<dbReference type="CDD" id="cd03820">
    <property type="entry name" value="GT4_AmsD-like"/>
    <property type="match status" value="1"/>
</dbReference>
<dbReference type="InterPro" id="IPR001296">
    <property type="entry name" value="Glyco_trans_1"/>
</dbReference>
<keyword evidence="5" id="KW-1185">Reference proteome</keyword>
<dbReference type="Proteomes" id="UP001198901">
    <property type="component" value="Unassembled WGS sequence"/>
</dbReference>
<accession>A0ABS7XRN9</accession>
<feature type="transmembrane region" description="Helical" evidence="1">
    <location>
        <begin position="86"/>
        <end position="106"/>
    </location>
</feature>
<dbReference type="SUPFAM" id="SSF53756">
    <property type="entry name" value="UDP-Glycosyltransferase/glycogen phosphorylase"/>
    <property type="match status" value="1"/>
</dbReference>
<keyword evidence="1" id="KW-0812">Transmembrane</keyword>
<organism evidence="4 5">
    <name type="scientific">Winogradskyella alexanderae</name>
    <dbReference type="NCBI Taxonomy" id="2877123"/>
    <lineage>
        <taxon>Bacteria</taxon>
        <taxon>Pseudomonadati</taxon>
        <taxon>Bacteroidota</taxon>
        <taxon>Flavobacteriia</taxon>
        <taxon>Flavobacteriales</taxon>
        <taxon>Flavobacteriaceae</taxon>
        <taxon>Winogradskyella</taxon>
    </lineage>
</organism>
<dbReference type="InterPro" id="IPR028098">
    <property type="entry name" value="Glyco_trans_4-like_N"/>
</dbReference>